<accession>A0A6C2CIU8</accession>
<feature type="transmembrane region" description="Helical" evidence="1">
    <location>
        <begin position="243"/>
        <end position="263"/>
    </location>
</feature>
<dbReference type="AlphaFoldDB" id="A0A6C2CIU8"/>
<dbReference type="Proteomes" id="UP000389128">
    <property type="component" value="Unassembled WGS sequence"/>
</dbReference>
<feature type="transmembrane region" description="Helical" evidence="1">
    <location>
        <begin position="116"/>
        <end position="140"/>
    </location>
</feature>
<gene>
    <name evidence="2" type="ORF">ETQ85_21280</name>
</gene>
<sequence>MIHNVFSWWSLLCAVSVINIVAWLLSAAALKRRQPLLPADAYAVRRMQLLLSAGYVLGCAFRSVLPVFDVPRLCLVDSWLSSVVVGRSVATVAELCFVAQWALILRETSLATDSRVGRTTAAMMVPLIAIAETCSWYAVLTTSNIGHVFEETLWGVSAALLVLSLVEIWPRCSARLRPLLALWGSAGLAYVFFMFLVDVPMYWGRWLADEARGRHYMSLAQGLLDVSSRWVVSHRLEDWQSEMVWMSLYFSVAVWLSIALIHAPVPERRLTS</sequence>
<feature type="transmembrane region" description="Helical" evidence="1">
    <location>
        <begin position="6"/>
        <end position="28"/>
    </location>
</feature>
<feature type="transmembrane region" description="Helical" evidence="1">
    <location>
        <begin position="181"/>
        <end position="203"/>
    </location>
</feature>
<feature type="transmembrane region" description="Helical" evidence="1">
    <location>
        <begin position="152"/>
        <end position="169"/>
    </location>
</feature>
<dbReference type="RefSeq" id="WP_148581078.1">
    <property type="nucleotide sequence ID" value="NZ_JAVEUW010000040.1"/>
</dbReference>
<evidence type="ECO:0000313" key="2">
    <source>
        <dbReference type="EMBL" id="TYC53596.1"/>
    </source>
</evidence>
<keyword evidence="1" id="KW-0812">Transmembrane</keyword>
<keyword evidence="3" id="KW-1185">Reference proteome</keyword>
<organism evidence="2 3">
    <name type="scientific">Zoogloea oleivorans</name>
    <dbReference type="NCBI Taxonomy" id="1552750"/>
    <lineage>
        <taxon>Bacteria</taxon>
        <taxon>Pseudomonadati</taxon>
        <taxon>Pseudomonadota</taxon>
        <taxon>Betaproteobacteria</taxon>
        <taxon>Rhodocyclales</taxon>
        <taxon>Zoogloeaceae</taxon>
        <taxon>Zoogloea</taxon>
    </lineage>
</organism>
<evidence type="ECO:0000256" key="1">
    <source>
        <dbReference type="SAM" id="Phobius"/>
    </source>
</evidence>
<feature type="transmembrane region" description="Helical" evidence="1">
    <location>
        <begin position="49"/>
        <end position="68"/>
    </location>
</feature>
<feature type="transmembrane region" description="Helical" evidence="1">
    <location>
        <begin position="80"/>
        <end position="104"/>
    </location>
</feature>
<proteinExistence type="predicted"/>
<dbReference type="OrthoDB" id="8885194at2"/>
<name>A0A6C2CIU8_9RHOO</name>
<keyword evidence="1" id="KW-1133">Transmembrane helix</keyword>
<dbReference type="EMBL" id="SDKK01000026">
    <property type="protein sequence ID" value="TYC53596.1"/>
    <property type="molecule type" value="Genomic_DNA"/>
</dbReference>
<reference evidence="2 3" key="1">
    <citation type="submission" date="2019-01" db="EMBL/GenBank/DDBJ databases">
        <title>Zoogloea oleivorans genome sequencing and assembly.</title>
        <authorList>
            <person name="Tancsics A."/>
            <person name="Farkas M."/>
            <person name="Kriszt B."/>
            <person name="Maroti G."/>
            <person name="Horvath B."/>
        </authorList>
    </citation>
    <scope>NUCLEOTIDE SEQUENCE [LARGE SCALE GENOMIC DNA]</scope>
    <source>
        <strain evidence="2 3">Buc</strain>
    </source>
</reference>
<protein>
    <submittedName>
        <fullName evidence="2">Uncharacterized protein</fullName>
    </submittedName>
</protein>
<comment type="caution">
    <text evidence="2">The sequence shown here is derived from an EMBL/GenBank/DDBJ whole genome shotgun (WGS) entry which is preliminary data.</text>
</comment>
<evidence type="ECO:0000313" key="3">
    <source>
        <dbReference type="Proteomes" id="UP000389128"/>
    </source>
</evidence>
<keyword evidence="1" id="KW-0472">Membrane</keyword>